<keyword evidence="1" id="KW-0812">Transmembrane</keyword>
<name>A0A0V0QMQ5_PSEPJ</name>
<keyword evidence="1" id="KW-0472">Membrane</keyword>
<dbReference type="EMBL" id="LDAU01000129">
    <property type="protein sequence ID" value="KRX03641.1"/>
    <property type="molecule type" value="Genomic_DNA"/>
</dbReference>
<organism evidence="3 4">
    <name type="scientific">Pseudocohnilembus persalinus</name>
    <name type="common">Ciliate</name>
    <dbReference type="NCBI Taxonomy" id="266149"/>
    <lineage>
        <taxon>Eukaryota</taxon>
        <taxon>Sar</taxon>
        <taxon>Alveolata</taxon>
        <taxon>Ciliophora</taxon>
        <taxon>Intramacronucleata</taxon>
        <taxon>Oligohymenophorea</taxon>
        <taxon>Scuticociliatia</taxon>
        <taxon>Philasterida</taxon>
        <taxon>Pseudocohnilembidae</taxon>
        <taxon>Pseudocohnilembus</taxon>
    </lineage>
</organism>
<feature type="transmembrane region" description="Helical" evidence="1">
    <location>
        <begin position="106"/>
        <end position="129"/>
    </location>
</feature>
<keyword evidence="2" id="KW-0732">Signal</keyword>
<evidence type="ECO:0008006" key="5">
    <source>
        <dbReference type="Google" id="ProtNLM"/>
    </source>
</evidence>
<evidence type="ECO:0000256" key="2">
    <source>
        <dbReference type="SAM" id="SignalP"/>
    </source>
</evidence>
<feature type="signal peptide" evidence="2">
    <location>
        <begin position="1"/>
        <end position="31"/>
    </location>
</feature>
<evidence type="ECO:0000256" key="1">
    <source>
        <dbReference type="SAM" id="Phobius"/>
    </source>
</evidence>
<protein>
    <recommendedName>
        <fullName evidence="5">Transmembrane protein</fullName>
    </recommendedName>
</protein>
<evidence type="ECO:0000313" key="3">
    <source>
        <dbReference type="EMBL" id="KRX03641.1"/>
    </source>
</evidence>
<sequence>MSIKSTLLNQKTSNKFLIIFILFILAQQVSAKDYTDQQCTNQEEADLCPNYCCDGYGFCADDAQDCSIYGHKHCIYLSCTQCCFKSRFDHTCGTTFECDRDSYRSVLITFFGIILIPAPFIVLILIRCVKNIKKEAKHSLYEKMDPNDAQELQKFELSHIKSTSPFATPNQLKKPYITQQVNPESQNKN</sequence>
<evidence type="ECO:0000313" key="4">
    <source>
        <dbReference type="Proteomes" id="UP000054937"/>
    </source>
</evidence>
<reference evidence="3 4" key="1">
    <citation type="journal article" date="2015" name="Sci. Rep.">
        <title>Genome of the facultative scuticociliatosis pathogen Pseudocohnilembus persalinus provides insight into its virulence through horizontal gene transfer.</title>
        <authorList>
            <person name="Xiong J."/>
            <person name="Wang G."/>
            <person name="Cheng J."/>
            <person name="Tian M."/>
            <person name="Pan X."/>
            <person name="Warren A."/>
            <person name="Jiang C."/>
            <person name="Yuan D."/>
            <person name="Miao W."/>
        </authorList>
    </citation>
    <scope>NUCLEOTIDE SEQUENCE [LARGE SCALE GENOMIC DNA]</scope>
    <source>
        <strain evidence="3">36N120E</strain>
    </source>
</reference>
<dbReference type="AlphaFoldDB" id="A0A0V0QMQ5"/>
<dbReference type="InParanoid" id="A0A0V0QMQ5"/>
<proteinExistence type="predicted"/>
<keyword evidence="4" id="KW-1185">Reference proteome</keyword>
<comment type="caution">
    <text evidence="3">The sequence shown here is derived from an EMBL/GenBank/DDBJ whole genome shotgun (WGS) entry which is preliminary data.</text>
</comment>
<feature type="chain" id="PRO_5006867504" description="Transmembrane protein" evidence="2">
    <location>
        <begin position="32"/>
        <end position="189"/>
    </location>
</feature>
<dbReference type="Proteomes" id="UP000054937">
    <property type="component" value="Unassembled WGS sequence"/>
</dbReference>
<accession>A0A0V0QMQ5</accession>
<keyword evidence="1" id="KW-1133">Transmembrane helix</keyword>
<gene>
    <name evidence="3" type="ORF">PPERSA_04193</name>
</gene>